<dbReference type="PROSITE" id="PS51885">
    <property type="entry name" value="NEPRILYSIN"/>
    <property type="match status" value="1"/>
</dbReference>
<evidence type="ECO:0000256" key="1">
    <source>
        <dbReference type="SAM" id="MobiDB-lite"/>
    </source>
</evidence>
<proteinExistence type="predicted"/>
<dbReference type="Proteomes" id="UP000821837">
    <property type="component" value="Chromosome 5"/>
</dbReference>
<evidence type="ECO:0008006" key="5">
    <source>
        <dbReference type="Google" id="ProtNLM"/>
    </source>
</evidence>
<name>A0A9D4PQX4_RHISA</name>
<feature type="transmembrane region" description="Helical" evidence="2">
    <location>
        <begin position="31"/>
        <end position="57"/>
    </location>
</feature>
<reference evidence="3" key="1">
    <citation type="journal article" date="2020" name="Cell">
        <title>Large-Scale Comparative Analyses of Tick Genomes Elucidate Their Genetic Diversity and Vector Capacities.</title>
        <authorList>
            <consortium name="Tick Genome and Microbiome Consortium (TIGMIC)"/>
            <person name="Jia N."/>
            <person name="Wang J."/>
            <person name="Shi W."/>
            <person name="Du L."/>
            <person name="Sun Y."/>
            <person name="Zhan W."/>
            <person name="Jiang J.F."/>
            <person name="Wang Q."/>
            <person name="Zhang B."/>
            <person name="Ji P."/>
            <person name="Bell-Sakyi L."/>
            <person name="Cui X.M."/>
            <person name="Yuan T.T."/>
            <person name="Jiang B.G."/>
            <person name="Yang W.F."/>
            <person name="Lam T.T."/>
            <person name="Chang Q.C."/>
            <person name="Ding S.J."/>
            <person name="Wang X.J."/>
            <person name="Zhu J.G."/>
            <person name="Ruan X.D."/>
            <person name="Zhao L."/>
            <person name="Wei J.T."/>
            <person name="Ye R.Z."/>
            <person name="Que T.C."/>
            <person name="Du C.H."/>
            <person name="Zhou Y.H."/>
            <person name="Cheng J.X."/>
            <person name="Dai P.F."/>
            <person name="Guo W.B."/>
            <person name="Han X.H."/>
            <person name="Huang E.J."/>
            <person name="Li L.F."/>
            <person name="Wei W."/>
            <person name="Gao Y.C."/>
            <person name="Liu J.Z."/>
            <person name="Shao H.Z."/>
            <person name="Wang X."/>
            <person name="Wang C.C."/>
            <person name="Yang T.C."/>
            <person name="Huo Q.B."/>
            <person name="Li W."/>
            <person name="Chen H.Y."/>
            <person name="Chen S.E."/>
            <person name="Zhou L.G."/>
            <person name="Ni X.B."/>
            <person name="Tian J.H."/>
            <person name="Sheng Y."/>
            <person name="Liu T."/>
            <person name="Pan Y.S."/>
            <person name="Xia L.Y."/>
            <person name="Li J."/>
            <person name="Zhao F."/>
            <person name="Cao W.C."/>
        </authorList>
    </citation>
    <scope>NUCLEOTIDE SEQUENCE</scope>
    <source>
        <strain evidence="3">Rsan-2018</strain>
    </source>
</reference>
<feature type="region of interest" description="Disordered" evidence="1">
    <location>
        <begin position="1"/>
        <end position="22"/>
    </location>
</feature>
<keyword evidence="4" id="KW-1185">Reference proteome</keyword>
<keyword evidence="2" id="KW-0812">Transmembrane</keyword>
<dbReference type="VEuPathDB" id="VectorBase:RSAN_033562"/>
<evidence type="ECO:0000256" key="2">
    <source>
        <dbReference type="SAM" id="Phobius"/>
    </source>
</evidence>
<dbReference type="InterPro" id="IPR000718">
    <property type="entry name" value="Peptidase_M13"/>
</dbReference>
<organism evidence="3 4">
    <name type="scientific">Rhipicephalus sanguineus</name>
    <name type="common">Brown dog tick</name>
    <name type="synonym">Ixodes sanguineus</name>
    <dbReference type="NCBI Taxonomy" id="34632"/>
    <lineage>
        <taxon>Eukaryota</taxon>
        <taxon>Metazoa</taxon>
        <taxon>Ecdysozoa</taxon>
        <taxon>Arthropoda</taxon>
        <taxon>Chelicerata</taxon>
        <taxon>Arachnida</taxon>
        <taxon>Acari</taxon>
        <taxon>Parasitiformes</taxon>
        <taxon>Ixodida</taxon>
        <taxon>Ixodoidea</taxon>
        <taxon>Ixodidae</taxon>
        <taxon>Rhipicephalinae</taxon>
        <taxon>Rhipicephalus</taxon>
        <taxon>Rhipicephalus</taxon>
    </lineage>
</organism>
<keyword evidence="2" id="KW-1133">Transmembrane helix</keyword>
<dbReference type="InterPro" id="IPR042089">
    <property type="entry name" value="Peptidase_M13_dom_2"/>
</dbReference>
<sequence length="164" mass="18608">MEAKDEKQAEEVKPEKQDTDSDEVQLPRKELILSANALAVLLFEVSVIAIVVMYILITAPARSPFSEPIEPCRNLSCFQLDLELCTSMNPCSDFYQYTCGLWGDQHKGFANQFDLLEAKVYNFIKYLMMEEEARLAAGGYFYGSDRTVADYLSCVDDCRRQGDT</sequence>
<dbReference type="InterPro" id="IPR024079">
    <property type="entry name" value="MetalloPept_cat_dom_sf"/>
</dbReference>
<dbReference type="Gene3D" id="3.40.390.10">
    <property type="entry name" value="Collagenase (Catalytic Domain)"/>
    <property type="match status" value="1"/>
</dbReference>
<dbReference type="Gene3D" id="1.10.1380.10">
    <property type="entry name" value="Neutral endopeptidase , domain2"/>
    <property type="match status" value="1"/>
</dbReference>
<keyword evidence="2" id="KW-0472">Membrane</keyword>
<comment type="caution">
    <text evidence="3">The sequence shown here is derived from an EMBL/GenBank/DDBJ whole genome shotgun (WGS) entry which is preliminary data.</text>
</comment>
<gene>
    <name evidence="3" type="ORF">HPB52_010950</name>
</gene>
<dbReference type="EMBL" id="JABSTV010001251">
    <property type="protein sequence ID" value="KAH7951641.1"/>
    <property type="molecule type" value="Genomic_DNA"/>
</dbReference>
<dbReference type="SUPFAM" id="SSF55486">
    <property type="entry name" value="Metalloproteases ('zincins'), catalytic domain"/>
    <property type="match status" value="1"/>
</dbReference>
<accession>A0A9D4PQX4</accession>
<reference evidence="3" key="2">
    <citation type="submission" date="2021-09" db="EMBL/GenBank/DDBJ databases">
        <authorList>
            <person name="Jia N."/>
            <person name="Wang J."/>
            <person name="Shi W."/>
            <person name="Du L."/>
            <person name="Sun Y."/>
            <person name="Zhan W."/>
            <person name="Jiang J."/>
            <person name="Wang Q."/>
            <person name="Zhang B."/>
            <person name="Ji P."/>
            <person name="Sakyi L.B."/>
            <person name="Cui X."/>
            <person name="Yuan T."/>
            <person name="Jiang B."/>
            <person name="Yang W."/>
            <person name="Lam T.T.-Y."/>
            <person name="Chang Q."/>
            <person name="Ding S."/>
            <person name="Wang X."/>
            <person name="Zhu J."/>
            <person name="Ruan X."/>
            <person name="Zhao L."/>
            <person name="Wei J."/>
            <person name="Que T."/>
            <person name="Du C."/>
            <person name="Cheng J."/>
            <person name="Dai P."/>
            <person name="Han X."/>
            <person name="Huang E."/>
            <person name="Gao Y."/>
            <person name="Liu J."/>
            <person name="Shao H."/>
            <person name="Ye R."/>
            <person name="Li L."/>
            <person name="Wei W."/>
            <person name="Wang X."/>
            <person name="Wang C."/>
            <person name="Huo Q."/>
            <person name="Li W."/>
            <person name="Guo W."/>
            <person name="Chen H."/>
            <person name="Chen S."/>
            <person name="Zhou L."/>
            <person name="Zhou L."/>
            <person name="Ni X."/>
            <person name="Tian J."/>
            <person name="Zhou Y."/>
            <person name="Sheng Y."/>
            <person name="Liu T."/>
            <person name="Pan Y."/>
            <person name="Xia L."/>
            <person name="Li J."/>
            <person name="Zhao F."/>
            <person name="Cao W."/>
        </authorList>
    </citation>
    <scope>NUCLEOTIDE SEQUENCE</scope>
    <source>
        <strain evidence="3">Rsan-2018</strain>
        <tissue evidence="3">Larvae</tissue>
    </source>
</reference>
<dbReference type="AlphaFoldDB" id="A0A9D4PQX4"/>
<evidence type="ECO:0000313" key="3">
    <source>
        <dbReference type="EMBL" id="KAH7951641.1"/>
    </source>
</evidence>
<evidence type="ECO:0000313" key="4">
    <source>
        <dbReference type="Proteomes" id="UP000821837"/>
    </source>
</evidence>
<protein>
    <recommendedName>
        <fullName evidence="5">Peptidase M13 N-terminal domain-containing protein</fullName>
    </recommendedName>
</protein>
<dbReference type="GO" id="GO:0006508">
    <property type="term" value="P:proteolysis"/>
    <property type="evidence" value="ECO:0007669"/>
    <property type="project" value="InterPro"/>
</dbReference>
<dbReference type="GO" id="GO:0004222">
    <property type="term" value="F:metalloendopeptidase activity"/>
    <property type="evidence" value="ECO:0007669"/>
    <property type="project" value="InterPro"/>
</dbReference>